<reference evidence="1" key="1">
    <citation type="submission" date="2016-10" db="EMBL/GenBank/DDBJ databases">
        <authorList>
            <person name="Varghese N."/>
            <person name="Submissions S."/>
        </authorList>
    </citation>
    <scope>NUCLEOTIDE SEQUENCE [LARGE SCALE GENOMIC DNA]</scope>
    <source>
        <strain evidence="1">YR281</strain>
    </source>
</reference>
<keyword evidence="2" id="KW-1185">Reference proteome</keyword>
<dbReference type="AlphaFoldDB" id="A0A7Z7BBI7"/>
<sequence length="147" mass="15552">MAIVELPVVGEDSSLTDAYDALKASGRSALVVAHEDGPRLYRADILEVQLDDRSGFPMREIRGGHWLPQVDDEADAVGSDGAILELLEGQAIIAGLPDDVAGDFGAALRVYCCSKYSAHIYTAAAFKALPVVGGVRYCRTKDGGIVS</sequence>
<dbReference type="Proteomes" id="UP000198900">
    <property type="component" value="Unassembled WGS sequence"/>
</dbReference>
<dbReference type="RefSeq" id="WP_091782783.1">
    <property type="nucleotide sequence ID" value="NZ_FNDI01000016.1"/>
</dbReference>
<dbReference type="EMBL" id="FNDI01000016">
    <property type="protein sequence ID" value="SDI38548.1"/>
    <property type="molecule type" value="Genomic_DNA"/>
</dbReference>
<evidence type="ECO:0000313" key="2">
    <source>
        <dbReference type="Proteomes" id="UP000198900"/>
    </source>
</evidence>
<protein>
    <submittedName>
        <fullName evidence="1">Uncharacterized protein</fullName>
    </submittedName>
</protein>
<accession>A0A7Z7BBI7</accession>
<proteinExistence type="predicted"/>
<comment type="caution">
    <text evidence="1">The sequence shown here is derived from an EMBL/GenBank/DDBJ whole genome shotgun (WGS) entry which is preliminary data.</text>
</comment>
<gene>
    <name evidence="1" type="ORF">SAMN04487926_11615</name>
</gene>
<organism evidence="1 2">
    <name type="scientific">Paraburkholderia steynii</name>
    <dbReference type="NCBI Taxonomy" id="1245441"/>
    <lineage>
        <taxon>Bacteria</taxon>
        <taxon>Pseudomonadati</taxon>
        <taxon>Pseudomonadota</taxon>
        <taxon>Betaproteobacteria</taxon>
        <taxon>Burkholderiales</taxon>
        <taxon>Burkholderiaceae</taxon>
        <taxon>Paraburkholderia</taxon>
    </lineage>
</organism>
<evidence type="ECO:0000313" key="1">
    <source>
        <dbReference type="EMBL" id="SDI38548.1"/>
    </source>
</evidence>
<name>A0A7Z7BBI7_9BURK</name>